<dbReference type="EMBL" id="RQTK01000773">
    <property type="protein sequence ID" value="RUS75084.1"/>
    <property type="molecule type" value="Genomic_DNA"/>
</dbReference>
<dbReference type="AlphaFoldDB" id="A0A433T0L4"/>
<keyword evidence="1 3" id="KW-0328">Glycosyltransferase</keyword>
<dbReference type="GO" id="GO:0008107">
    <property type="term" value="F:galactoside 2-alpha-L-fucosyltransferase activity"/>
    <property type="evidence" value="ECO:0007669"/>
    <property type="project" value="InterPro"/>
</dbReference>
<comment type="similarity">
    <text evidence="3">Belongs to the glycosyltransferase 11 family.</text>
</comment>
<keyword evidence="3" id="KW-0333">Golgi apparatus</keyword>
<dbReference type="UniPathway" id="UPA00378"/>
<evidence type="ECO:0000256" key="2">
    <source>
        <dbReference type="ARBA" id="ARBA00022679"/>
    </source>
</evidence>
<comment type="pathway">
    <text evidence="3">Protein modification; protein glycosylation.</text>
</comment>
<keyword evidence="5" id="KW-1185">Reference proteome</keyword>
<keyword evidence="3" id="KW-0325">Glycoprotein</keyword>
<dbReference type="Proteomes" id="UP000271974">
    <property type="component" value="Unassembled WGS sequence"/>
</dbReference>
<keyword evidence="2 3" id="KW-0808">Transferase</keyword>
<protein>
    <recommendedName>
        <fullName evidence="3">L-Fucosyltransferase</fullName>
        <ecNumber evidence="3">2.4.1.-</ecNumber>
    </recommendedName>
</protein>
<gene>
    <name evidence="4" type="ORF">EGW08_017161</name>
</gene>
<organism evidence="4 5">
    <name type="scientific">Elysia chlorotica</name>
    <name type="common">Eastern emerald elysia</name>
    <name type="synonym">Sea slug</name>
    <dbReference type="NCBI Taxonomy" id="188477"/>
    <lineage>
        <taxon>Eukaryota</taxon>
        <taxon>Metazoa</taxon>
        <taxon>Spiralia</taxon>
        <taxon>Lophotrochozoa</taxon>
        <taxon>Mollusca</taxon>
        <taxon>Gastropoda</taxon>
        <taxon>Heterobranchia</taxon>
        <taxon>Euthyneura</taxon>
        <taxon>Panpulmonata</taxon>
        <taxon>Sacoglossa</taxon>
        <taxon>Placobranchoidea</taxon>
        <taxon>Plakobranchidae</taxon>
        <taxon>Elysia</taxon>
    </lineage>
</organism>
<name>A0A433T0L4_ELYCH</name>
<dbReference type="GO" id="GO:0032580">
    <property type="term" value="C:Golgi cisterna membrane"/>
    <property type="evidence" value="ECO:0007669"/>
    <property type="project" value="UniProtKB-SubCell"/>
</dbReference>
<dbReference type="PANTHER" id="PTHR11927">
    <property type="entry name" value="GALACTOSIDE 2-L-FUCOSYLTRANSFERASE"/>
    <property type="match status" value="1"/>
</dbReference>
<comment type="subcellular location">
    <subcellularLocation>
        <location evidence="3">Golgi apparatus</location>
        <location evidence="3">Golgi stack membrane</location>
        <topology evidence="3">Single-pass type II membrane protein</topology>
    </subcellularLocation>
</comment>
<comment type="caution">
    <text evidence="4">The sequence shown here is derived from an EMBL/GenBank/DDBJ whole genome shotgun (WGS) entry which is preliminary data.</text>
</comment>
<keyword evidence="3" id="KW-0812">Transmembrane</keyword>
<evidence type="ECO:0000256" key="1">
    <source>
        <dbReference type="ARBA" id="ARBA00022676"/>
    </source>
</evidence>
<proteinExistence type="inferred from homology"/>
<accession>A0A433T0L4</accession>
<evidence type="ECO:0000313" key="4">
    <source>
        <dbReference type="EMBL" id="RUS75084.1"/>
    </source>
</evidence>
<keyword evidence="3" id="KW-0735">Signal-anchor</keyword>
<dbReference type="InterPro" id="IPR002516">
    <property type="entry name" value="Glyco_trans_11"/>
</dbReference>
<evidence type="ECO:0000313" key="5">
    <source>
        <dbReference type="Proteomes" id="UP000271974"/>
    </source>
</evidence>
<evidence type="ECO:0000256" key="3">
    <source>
        <dbReference type="RuleBase" id="RU363129"/>
    </source>
</evidence>
<dbReference type="OrthoDB" id="3226at2759"/>
<dbReference type="PANTHER" id="PTHR11927:SF9">
    <property type="entry name" value="L-FUCOSYLTRANSFERASE"/>
    <property type="match status" value="1"/>
</dbReference>
<dbReference type="EC" id="2.4.1.-" evidence="3"/>
<reference evidence="4 5" key="1">
    <citation type="submission" date="2019-01" db="EMBL/GenBank/DDBJ databases">
        <title>A draft genome assembly of the solar-powered sea slug Elysia chlorotica.</title>
        <authorList>
            <person name="Cai H."/>
            <person name="Li Q."/>
            <person name="Fang X."/>
            <person name="Li J."/>
            <person name="Curtis N.E."/>
            <person name="Altenburger A."/>
            <person name="Shibata T."/>
            <person name="Feng M."/>
            <person name="Maeda T."/>
            <person name="Schwartz J.A."/>
            <person name="Shigenobu S."/>
            <person name="Lundholm N."/>
            <person name="Nishiyama T."/>
            <person name="Yang H."/>
            <person name="Hasebe M."/>
            <person name="Li S."/>
            <person name="Pierce S.K."/>
            <person name="Wang J."/>
        </authorList>
    </citation>
    <scope>NUCLEOTIDE SEQUENCE [LARGE SCALE GENOMIC DNA]</scope>
    <source>
        <strain evidence="4">EC2010</strain>
        <tissue evidence="4">Whole organism of an adult</tissue>
    </source>
</reference>
<sequence>MGLIKFLRPRIGTRTPIGVHVRRYDLLTQKEIRLGSLAAPRSYFQQAFAWMRSRHGDVVFLVATDDPTWCKENIVQGDDVILLPHATADVHMCALATCRHVIMSVGTFGWWAGWLGGGDVIYYTKPHAPGS</sequence>
<dbReference type="STRING" id="188477.A0A433T0L4"/>
<dbReference type="GO" id="GO:0005975">
    <property type="term" value="P:carbohydrate metabolic process"/>
    <property type="evidence" value="ECO:0007669"/>
    <property type="project" value="InterPro"/>
</dbReference>
<feature type="non-terminal residue" evidence="4">
    <location>
        <position position="131"/>
    </location>
</feature>
<dbReference type="Pfam" id="PF01531">
    <property type="entry name" value="Glyco_transf_11"/>
    <property type="match status" value="1"/>
</dbReference>